<reference evidence="3" key="1">
    <citation type="submission" date="2025-08" db="UniProtKB">
        <authorList>
            <consortium name="RefSeq"/>
        </authorList>
    </citation>
    <scope>IDENTIFICATION</scope>
</reference>
<evidence type="ECO:0000313" key="3">
    <source>
        <dbReference type="RefSeq" id="XP_025074337.1"/>
    </source>
</evidence>
<organism evidence="2 3">
    <name type="scientific">Pogonomyrmex barbatus</name>
    <name type="common">red harvester ant</name>
    <dbReference type="NCBI Taxonomy" id="144034"/>
    <lineage>
        <taxon>Eukaryota</taxon>
        <taxon>Metazoa</taxon>
        <taxon>Ecdysozoa</taxon>
        <taxon>Arthropoda</taxon>
        <taxon>Hexapoda</taxon>
        <taxon>Insecta</taxon>
        <taxon>Pterygota</taxon>
        <taxon>Neoptera</taxon>
        <taxon>Endopterygota</taxon>
        <taxon>Hymenoptera</taxon>
        <taxon>Apocrita</taxon>
        <taxon>Aculeata</taxon>
        <taxon>Formicoidea</taxon>
        <taxon>Formicidae</taxon>
        <taxon>Myrmicinae</taxon>
        <taxon>Pogonomyrmex</taxon>
    </lineage>
</organism>
<dbReference type="GeneID" id="112552710"/>
<feature type="region of interest" description="Disordered" evidence="1">
    <location>
        <begin position="161"/>
        <end position="185"/>
    </location>
</feature>
<protein>
    <submittedName>
        <fullName evidence="3">Uncharacterized protein LOC112552710</fullName>
    </submittedName>
</protein>
<name>A0A8N1S897_9HYME</name>
<dbReference type="Proteomes" id="UP000504615">
    <property type="component" value="Unplaced"/>
</dbReference>
<accession>A0A8N1S897</accession>
<sequence>MNFLIIKKREEITKMTQPIVDNQYHDRFVNKLFNNPPKEPCQSAKMLNRVVDSKSNGQIYATSERDDMNSHSGNSENDKTNRINPVVSRSGPEEKVTKNERTFTLRMTDTAMPRMDIEKEEKKFFSKLPIRTWKRLRTKEPAALRPESDATNADVKEKFQKTQNETTISNDHPERVENDDVREGARATANCSDVKRNEYFRRGLLRVDKPELTSSDLKNTKESKGSNAAKRTHEQWKKRTSAK</sequence>
<dbReference type="RefSeq" id="XP_025074337.1">
    <property type="nucleotide sequence ID" value="XM_025218552.1"/>
</dbReference>
<feature type="compositionally biased region" description="Polar residues" evidence="1">
    <location>
        <begin position="161"/>
        <end position="170"/>
    </location>
</feature>
<feature type="compositionally biased region" description="Basic and acidic residues" evidence="1">
    <location>
        <begin position="171"/>
        <end position="185"/>
    </location>
</feature>
<proteinExistence type="predicted"/>
<evidence type="ECO:0000313" key="2">
    <source>
        <dbReference type="Proteomes" id="UP000504615"/>
    </source>
</evidence>
<dbReference type="OrthoDB" id="7554676at2759"/>
<keyword evidence="2" id="KW-1185">Reference proteome</keyword>
<feature type="region of interest" description="Disordered" evidence="1">
    <location>
        <begin position="210"/>
        <end position="243"/>
    </location>
</feature>
<feature type="region of interest" description="Disordered" evidence="1">
    <location>
        <begin position="60"/>
        <end position="97"/>
    </location>
</feature>
<evidence type="ECO:0000256" key="1">
    <source>
        <dbReference type="SAM" id="MobiDB-lite"/>
    </source>
</evidence>
<gene>
    <name evidence="3" type="primary">LOC112552710</name>
</gene>
<dbReference type="AlphaFoldDB" id="A0A8N1S897"/>